<dbReference type="Pfam" id="PF16925">
    <property type="entry name" value="TetR_C_13"/>
    <property type="match status" value="1"/>
</dbReference>
<dbReference type="EMBL" id="JACYFT010000001">
    <property type="protein sequence ID" value="MBD8049540.1"/>
    <property type="molecule type" value="Genomic_DNA"/>
</dbReference>
<keyword evidence="1" id="KW-0805">Transcription regulation</keyword>
<dbReference type="Pfam" id="PF00440">
    <property type="entry name" value="TetR_N"/>
    <property type="match status" value="1"/>
</dbReference>
<feature type="domain" description="HTH tetR-type" evidence="6">
    <location>
        <begin position="28"/>
        <end position="88"/>
    </location>
</feature>
<evidence type="ECO:0000256" key="5">
    <source>
        <dbReference type="SAM" id="MobiDB-lite"/>
    </source>
</evidence>
<organism evidence="7 8">
    <name type="scientific">Limnohabitans radicicola</name>
    <dbReference type="NCBI Taxonomy" id="2771427"/>
    <lineage>
        <taxon>Bacteria</taxon>
        <taxon>Pseudomonadati</taxon>
        <taxon>Pseudomonadota</taxon>
        <taxon>Betaproteobacteria</taxon>
        <taxon>Burkholderiales</taxon>
        <taxon>Comamonadaceae</taxon>
        <taxon>Limnohabitans</taxon>
    </lineage>
</organism>
<dbReference type="SUPFAM" id="SSF48498">
    <property type="entry name" value="Tetracyclin repressor-like, C-terminal domain"/>
    <property type="match status" value="1"/>
</dbReference>
<dbReference type="Proteomes" id="UP000647424">
    <property type="component" value="Unassembled WGS sequence"/>
</dbReference>
<dbReference type="PANTHER" id="PTHR47506">
    <property type="entry name" value="TRANSCRIPTIONAL REGULATORY PROTEIN"/>
    <property type="match status" value="1"/>
</dbReference>
<dbReference type="InterPro" id="IPR009057">
    <property type="entry name" value="Homeodomain-like_sf"/>
</dbReference>
<dbReference type="InterPro" id="IPR011075">
    <property type="entry name" value="TetR_C"/>
</dbReference>
<proteinExistence type="predicted"/>
<dbReference type="SUPFAM" id="SSF46689">
    <property type="entry name" value="Homeodomain-like"/>
    <property type="match status" value="1"/>
</dbReference>
<evidence type="ECO:0000259" key="6">
    <source>
        <dbReference type="PROSITE" id="PS50977"/>
    </source>
</evidence>
<evidence type="ECO:0000256" key="3">
    <source>
        <dbReference type="ARBA" id="ARBA00023163"/>
    </source>
</evidence>
<dbReference type="AlphaFoldDB" id="A0A927FH65"/>
<dbReference type="InterPro" id="IPR001647">
    <property type="entry name" value="HTH_TetR"/>
</dbReference>
<gene>
    <name evidence="7" type="ORF">IC609_03215</name>
</gene>
<dbReference type="PRINTS" id="PR00455">
    <property type="entry name" value="HTHTETR"/>
</dbReference>
<dbReference type="Gene3D" id="1.10.10.60">
    <property type="entry name" value="Homeodomain-like"/>
    <property type="match status" value="1"/>
</dbReference>
<evidence type="ECO:0000313" key="8">
    <source>
        <dbReference type="Proteomes" id="UP000647424"/>
    </source>
</evidence>
<comment type="caution">
    <text evidence="7">The sequence shown here is derived from an EMBL/GenBank/DDBJ whole genome shotgun (WGS) entry which is preliminary data.</text>
</comment>
<feature type="DNA-binding region" description="H-T-H motif" evidence="4">
    <location>
        <begin position="51"/>
        <end position="70"/>
    </location>
</feature>
<dbReference type="GO" id="GO:0003677">
    <property type="term" value="F:DNA binding"/>
    <property type="evidence" value="ECO:0007669"/>
    <property type="project" value="UniProtKB-UniRule"/>
</dbReference>
<dbReference type="InterPro" id="IPR036271">
    <property type="entry name" value="Tet_transcr_reg_TetR-rel_C_sf"/>
</dbReference>
<keyword evidence="8" id="KW-1185">Reference proteome</keyword>
<dbReference type="PROSITE" id="PS50977">
    <property type="entry name" value="HTH_TETR_2"/>
    <property type="match status" value="1"/>
</dbReference>
<keyword evidence="3" id="KW-0804">Transcription</keyword>
<feature type="region of interest" description="Disordered" evidence="5">
    <location>
        <begin position="1"/>
        <end position="20"/>
    </location>
</feature>
<reference evidence="7" key="1">
    <citation type="submission" date="2020-09" db="EMBL/GenBank/DDBJ databases">
        <title>Genome seq and assembly of Limnohabitants sp.</title>
        <authorList>
            <person name="Chhetri G."/>
        </authorList>
    </citation>
    <scope>NUCLEOTIDE SEQUENCE</scope>
    <source>
        <strain evidence="7">JUR4</strain>
    </source>
</reference>
<evidence type="ECO:0000313" key="7">
    <source>
        <dbReference type="EMBL" id="MBD8049540.1"/>
    </source>
</evidence>
<keyword evidence="2 4" id="KW-0238">DNA-binding</keyword>
<dbReference type="PANTHER" id="PTHR47506:SF6">
    <property type="entry name" value="HTH-TYPE TRANSCRIPTIONAL REPRESSOR NEMR"/>
    <property type="match status" value="1"/>
</dbReference>
<name>A0A927FH65_9BURK</name>
<evidence type="ECO:0000256" key="4">
    <source>
        <dbReference type="PROSITE-ProRule" id="PRU00335"/>
    </source>
</evidence>
<sequence length="227" mass="25194">MNLRKITPLPKRTSDSADSGKRVMLKGQQTKAAIIDAALGLASQIGLEGLSIGALAEVTGMSKSGVFAHFGSREELQISVIREYHDRFESEVFYPAMQHARGVPRLQAMFDNWMVQTSNEIDSGCIYISGAVEFDDRTGPVRDALASSVTSWQAAVRRAVEQAQEEGHLTREVDPLQVAFEVHGLILALHYEARFLKVPGAADRARQGFVRILERYRSTLDLPPRKR</sequence>
<dbReference type="Gene3D" id="1.10.357.10">
    <property type="entry name" value="Tetracycline Repressor, domain 2"/>
    <property type="match status" value="1"/>
</dbReference>
<evidence type="ECO:0000256" key="2">
    <source>
        <dbReference type="ARBA" id="ARBA00023125"/>
    </source>
</evidence>
<protein>
    <submittedName>
        <fullName evidence="7">TetR/AcrR family transcriptional regulator</fullName>
    </submittedName>
</protein>
<accession>A0A927FH65</accession>
<evidence type="ECO:0000256" key="1">
    <source>
        <dbReference type="ARBA" id="ARBA00023015"/>
    </source>
</evidence>